<proteinExistence type="predicted"/>
<keyword evidence="1" id="KW-0677">Repeat</keyword>
<organism evidence="4 5">
    <name type="scientific">Candidatus Intestinimonas pullistercoris</name>
    <dbReference type="NCBI Taxonomy" id="2838623"/>
    <lineage>
        <taxon>Bacteria</taxon>
        <taxon>Bacillati</taxon>
        <taxon>Bacillota</taxon>
        <taxon>Clostridia</taxon>
        <taxon>Eubacteriales</taxon>
        <taxon>Intestinimonas</taxon>
    </lineage>
</organism>
<evidence type="ECO:0000256" key="2">
    <source>
        <dbReference type="SAM" id="SignalP"/>
    </source>
</evidence>
<accession>A0A9D2T080</accession>
<dbReference type="InterPro" id="IPR001119">
    <property type="entry name" value="SLH_dom"/>
</dbReference>
<gene>
    <name evidence="4" type="ORF">H9701_04595</name>
</gene>
<feature type="chain" id="PRO_5038459750" evidence="2">
    <location>
        <begin position="21"/>
        <end position="170"/>
    </location>
</feature>
<feature type="signal peptide" evidence="2">
    <location>
        <begin position="1"/>
        <end position="20"/>
    </location>
</feature>
<name>A0A9D2T080_9FIRM</name>
<protein>
    <submittedName>
        <fullName evidence="4">S-layer homology domain-containing protein</fullName>
    </submittedName>
</protein>
<keyword evidence="2" id="KW-0732">Signal</keyword>
<dbReference type="Proteomes" id="UP000823882">
    <property type="component" value="Unassembled WGS sequence"/>
</dbReference>
<feature type="domain" description="SLH" evidence="3">
    <location>
        <begin position="113"/>
        <end position="170"/>
    </location>
</feature>
<evidence type="ECO:0000313" key="5">
    <source>
        <dbReference type="Proteomes" id="UP000823882"/>
    </source>
</evidence>
<evidence type="ECO:0000313" key="4">
    <source>
        <dbReference type="EMBL" id="HJC40814.1"/>
    </source>
</evidence>
<dbReference type="PROSITE" id="PS51272">
    <property type="entry name" value="SLH"/>
    <property type="match status" value="2"/>
</dbReference>
<sequence length="170" mass="18214">MRIPAALLLLLLLLFPKVRAAAGEGTVTRGNFVVLLWESAGAVPYDAATTFTDVSRDHACAQALGWAAARDLVRGVGGGRFEPDRPITREETAVLLRRWAALQGRDTYLPDGAAGCTDYADSSPWADDALYWAADTGLMEWSPGGRLDPGGTLTPGQASGILHRFRYAQP</sequence>
<evidence type="ECO:0000259" key="3">
    <source>
        <dbReference type="PROSITE" id="PS51272"/>
    </source>
</evidence>
<dbReference type="EMBL" id="DWWJ01000086">
    <property type="protein sequence ID" value="HJC40814.1"/>
    <property type="molecule type" value="Genomic_DNA"/>
</dbReference>
<reference evidence="4" key="2">
    <citation type="submission" date="2021-04" db="EMBL/GenBank/DDBJ databases">
        <authorList>
            <person name="Gilroy R."/>
        </authorList>
    </citation>
    <scope>NUCLEOTIDE SEQUENCE</scope>
    <source>
        <strain evidence="4">CHK186-1790</strain>
    </source>
</reference>
<dbReference type="AlphaFoldDB" id="A0A9D2T080"/>
<reference evidence="4" key="1">
    <citation type="journal article" date="2021" name="PeerJ">
        <title>Extensive microbial diversity within the chicken gut microbiome revealed by metagenomics and culture.</title>
        <authorList>
            <person name="Gilroy R."/>
            <person name="Ravi A."/>
            <person name="Getino M."/>
            <person name="Pursley I."/>
            <person name="Horton D.L."/>
            <person name="Alikhan N.F."/>
            <person name="Baker D."/>
            <person name="Gharbi K."/>
            <person name="Hall N."/>
            <person name="Watson M."/>
            <person name="Adriaenssens E.M."/>
            <person name="Foster-Nyarko E."/>
            <person name="Jarju S."/>
            <person name="Secka A."/>
            <person name="Antonio M."/>
            <person name="Oren A."/>
            <person name="Chaudhuri R.R."/>
            <person name="La Ragione R."/>
            <person name="Hildebrand F."/>
            <person name="Pallen M.J."/>
        </authorList>
    </citation>
    <scope>NUCLEOTIDE SEQUENCE</scope>
    <source>
        <strain evidence="4">CHK186-1790</strain>
    </source>
</reference>
<comment type="caution">
    <text evidence="4">The sequence shown here is derived from an EMBL/GenBank/DDBJ whole genome shotgun (WGS) entry which is preliminary data.</text>
</comment>
<dbReference type="Pfam" id="PF00395">
    <property type="entry name" value="SLH"/>
    <property type="match status" value="2"/>
</dbReference>
<feature type="domain" description="SLH" evidence="3">
    <location>
        <begin position="47"/>
        <end position="110"/>
    </location>
</feature>
<evidence type="ECO:0000256" key="1">
    <source>
        <dbReference type="ARBA" id="ARBA00022737"/>
    </source>
</evidence>